<dbReference type="SUPFAM" id="SSF53474">
    <property type="entry name" value="alpha/beta-Hydrolases"/>
    <property type="match status" value="1"/>
</dbReference>
<dbReference type="GO" id="GO:0005634">
    <property type="term" value="C:nucleus"/>
    <property type="evidence" value="ECO:0007669"/>
    <property type="project" value="TreeGrafter"/>
</dbReference>
<protein>
    <submittedName>
        <fullName evidence="4">Serine hydrolase-domain-containing protein</fullName>
    </submittedName>
</protein>
<dbReference type="PANTHER" id="PTHR48070:SF3">
    <property type="entry name" value="ESTERASE DBAE-RELATED"/>
    <property type="match status" value="1"/>
</dbReference>
<sequence length="280" mass="30193">MLRNVTPKAKKPVVVMLHGSGSSGAILSIQTHLLAKELSKTFDLVFLDAPIPSDPGPGVLPLFADMPGYYRWLAPAHVQLSQTLRLIELFDAARHIQSRLEAQNVNPQQVTAMLGFSQGALVAQAMLGLRLVGQSVWDNLRFCVAIGSGTTGNTMQMEGVQNMVGTLSAMMGRKDGKFPGYSVHATGLQDLWYKDGKRIAKMCVPEKTRAMDYPDGHVVPRRPAEVRRLLHAIQQIDAASRNDPNATRPPVVESMPSILAGGNITEGLAVLAANGIPIQG</sequence>
<dbReference type="Gene3D" id="3.40.50.1820">
    <property type="entry name" value="alpha/beta hydrolase"/>
    <property type="match status" value="1"/>
</dbReference>
<dbReference type="GO" id="GO:0044550">
    <property type="term" value="P:secondary metabolite biosynthetic process"/>
    <property type="evidence" value="ECO:0007669"/>
    <property type="project" value="TreeGrafter"/>
</dbReference>
<dbReference type="InterPro" id="IPR005645">
    <property type="entry name" value="FSH-like_dom"/>
</dbReference>
<evidence type="ECO:0000256" key="2">
    <source>
        <dbReference type="ARBA" id="ARBA00022801"/>
    </source>
</evidence>
<dbReference type="InterPro" id="IPR050593">
    <property type="entry name" value="LovG"/>
</dbReference>
<dbReference type="Pfam" id="PF03959">
    <property type="entry name" value="FSH1"/>
    <property type="match status" value="1"/>
</dbReference>
<reference evidence="4 5" key="1">
    <citation type="submission" date="2019-04" db="EMBL/GenBank/DDBJ databases">
        <title>Friends and foes A comparative genomics study of 23 Aspergillus species from section Flavi.</title>
        <authorList>
            <consortium name="DOE Joint Genome Institute"/>
            <person name="Kjaerbolling I."/>
            <person name="Vesth T."/>
            <person name="Frisvad J.C."/>
            <person name="Nybo J.L."/>
            <person name="Theobald S."/>
            <person name="Kildgaard S."/>
            <person name="Isbrandt T."/>
            <person name="Kuo A."/>
            <person name="Sato A."/>
            <person name="Lyhne E.K."/>
            <person name="Kogle M.E."/>
            <person name="Wiebenga A."/>
            <person name="Kun R.S."/>
            <person name="Lubbers R.J."/>
            <person name="Makela M.R."/>
            <person name="Barry K."/>
            <person name="Chovatia M."/>
            <person name="Clum A."/>
            <person name="Daum C."/>
            <person name="Haridas S."/>
            <person name="He G."/>
            <person name="LaButti K."/>
            <person name="Lipzen A."/>
            <person name="Mondo S."/>
            <person name="Riley R."/>
            <person name="Salamov A."/>
            <person name="Simmons B.A."/>
            <person name="Magnuson J.K."/>
            <person name="Henrissat B."/>
            <person name="Mortensen U.H."/>
            <person name="Larsen T.O."/>
            <person name="Devries R.P."/>
            <person name="Grigoriev I.V."/>
            <person name="Machida M."/>
            <person name="Baker S.E."/>
            <person name="Andersen M.R."/>
        </authorList>
    </citation>
    <scope>NUCLEOTIDE SEQUENCE [LARGE SCALE GENOMIC DNA]</scope>
    <source>
        <strain evidence="4 5">IBT 18842</strain>
    </source>
</reference>
<dbReference type="PANTHER" id="PTHR48070">
    <property type="entry name" value="ESTERASE OVCA2"/>
    <property type="match status" value="1"/>
</dbReference>
<dbReference type="GO" id="GO:0016787">
    <property type="term" value="F:hydrolase activity"/>
    <property type="evidence" value="ECO:0007669"/>
    <property type="project" value="UniProtKB-KW"/>
</dbReference>
<evidence type="ECO:0000313" key="4">
    <source>
        <dbReference type="EMBL" id="KAE8150729.1"/>
    </source>
</evidence>
<feature type="domain" description="Serine hydrolase" evidence="3">
    <location>
        <begin position="10"/>
        <end position="224"/>
    </location>
</feature>
<keyword evidence="5" id="KW-1185">Reference proteome</keyword>
<keyword evidence="2 4" id="KW-0378">Hydrolase</keyword>
<dbReference type="AlphaFoldDB" id="A0A5N6TXC3"/>
<evidence type="ECO:0000259" key="3">
    <source>
        <dbReference type="Pfam" id="PF03959"/>
    </source>
</evidence>
<dbReference type="OrthoDB" id="414698at2759"/>
<evidence type="ECO:0000256" key="1">
    <source>
        <dbReference type="ARBA" id="ARBA00005863"/>
    </source>
</evidence>
<dbReference type="Proteomes" id="UP000325780">
    <property type="component" value="Unassembled WGS sequence"/>
</dbReference>
<organism evidence="4 5">
    <name type="scientific">Aspergillus avenaceus</name>
    <dbReference type="NCBI Taxonomy" id="36643"/>
    <lineage>
        <taxon>Eukaryota</taxon>
        <taxon>Fungi</taxon>
        <taxon>Dikarya</taxon>
        <taxon>Ascomycota</taxon>
        <taxon>Pezizomycotina</taxon>
        <taxon>Eurotiomycetes</taxon>
        <taxon>Eurotiomycetidae</taxon>
        <taxon>Eurotiales</taxon>
        <taxon>Aspergillaceae</taxon>
        <taxon>Aspergillus</taxon>
        <taxon>Aspergillus subgen. Circumdati</taxon>
    </lineage>
</organism>
<evidence type="ECO:0000313" key="5">
    <source>
        <dbReference type="Proteomes" id="UP000325780"/>
    </source>
</evidence>
<accession>A0A5N6TXC3</accession>
<dbReference type="EMBL" id="ML742087">
    <property type="protein sequence ID" value="KAE8150729.1"/>
    <property type="molecule type" value="Genomic_DNA"/>
</dbReference>
<name>A0A5N6TXC3_ASPAV</name>
<dbReference type="GO" id="GO:0005737">
    <property type="term" value="C:cytoplasm"/>
    <property type="evidence" value="ECO:0007669"/>
    <property type="project" value="TreeGrafter"/>
</dbReference>
<comment type="similarity">
    <text evidence="1">Belongs to the LovG family.</text>
</comment>
<dbReference type="InterPro" id="IPR029058">
    <property type="entry name" value="AB_hydrolase_fold"/>
</dbReference>
<proteinExistence type="inferred from homology"/>
<gene>
    <name evidence="4" type="ORF">BDV25DRAFT_139559</name>
</gene>